<dbReference type="Proteomes" id="UP001055811">
    <property type="component" value="Linkage Group LG04"/>
</dbReference>
<reference evidence="2" key="1">
    <citation type="journal article" date="2022" name="Mol. Ecol. Resour.">
        <title>The genomes of chicory, endive, great burdock and yacon provide insights into Asteraceae palaeo-polyploidization history and plant inulin production.</title>
        <authorList>
            <person name="Fan W."/>
            <person name="Wang S."/>
            <person name="Wang H."/>
            <person name="Wang A."/>
            <person name="Jiang F."/>
            <person name="Liu H."/>
            <person name="Zhao H."/>
            <person name="Xu D."/>
            <person name="Zhang Y."/>
        </authorList>
    </citation>
    <scope>NUCLEOTIDE SEQUENCE [LARGE SCALE GENOMIC DNA]</scope>
    <source>
        <strain evidence="2">cv. Punajuju</strain>
    </source>
</reference>
<reference evidence="1 2" key="2">
    <citation type="journal article" date="2022" name="Mol. Ecol. Resour.">
        <title>The genomes of chicory, endive, great burdock and yacon provide insights into Asteraceae paleo-polyploidization history and plant inulin production.</title>
        <authorList>
            <person name="Fan W."/>
            <person name="Wang S."/>
            <person name="Wang H."/>
            <person name="Wang A."/>
            <person name="Jiang F."/>
            <person name="Liu H."/>
            <person name="Zhao H."/>
            <person name="Xu D."/>
            <person name="Zhang Y."/>
        </authorList>
    </citation>
    <scope>NUCLEOTIDE SEQUENCE [LARGE SCALE GENOMIC DNA]</scope>
    <source>
        <strain evidence="2">cv. Punajuju</strain>
        <tissue evidence="1">Leaves</tissue>
    </source>
</reference>
<accession>A0ACB9E4I0</accession>
<proteinExistence type="predicted"/>
<gene>
    <name evidence="1" type="ORF">L2E82_25653</name>
</gene>
<organism evidence="1 2">
    <name type="scientific">Cichorium intybus</name>
    <name type="common">Chicory</name>
    <dbReference type="NCBI Taxonomy" id="13427"/>
    <lineage>
        <taxon>Eukaryota</taxon>
        <taxon>Viridiplantae</taxon>
        <taxon>Streptophyta</taxon>
        <taxon>Embryophyta</taxon>
        <taxon>Tracheophyta</taxon>
        <taxon>Spermatophyta</taxon>
        <taxon>Magnoliopsida</taxon>
        <taxon>eudicotyledons</taxon>
        <taxon>Gunneridae</taxon>
        <taxon>Pentapetalae</taxon>
        <taxon>asterids</taxon>
        <taxon>campanulids</taxon>
        <taxon>Asterales</taxon>
        <taxon>Asteraceae</taxon>
        <taxon>Cichorioideae</taxon>
        <taxon>Cichorieae</taxon>
        <taxon>Cichoriinae</taxon>
        <taxon>Cichorium</taxon>
    </lineage>
</organism>
<name>A0ACB9E4I0_CICIN</name>
<evidence type="ECO:0000313" key="1">
    <source>
        <dbReference type="EMBL" id="KAI3753595.1"/>
    </source>
</evidence>
<comment type="caution">
    <text evidence="1">The sequence shown here is derived from an EMBL/GenBank/DDBJ whole genome shotgun (WGS) entry which is preliminary data.</text>
</comment>
<protein>
    <submittedName>
        <fullName evidence="1">Uncharacterized protein</fullName>
    </submittedName>
</protein>
<sequence length="75" mass="8563">MDVTIGEEVGYNIRFEDCSNDKTVLKYLTDDMLLRQAMTDPLLERYKDVMGIGFLVPRTWFCVPGNSILIGENSN</sequence>
<dbReference type="EMBL" id="CM042012">
    <property type="protein sequence ID" value="KAI3753595.1"/>
    <property type="molecule type" value="Genomic_DNA"/>
</dbReference>
<evidence type="ECO:0000313" key="2">
    <source>
        <dbReference type="Proteomes" id="UP001055811"/>
    </source>
</evidence>
<keyword evidence="2" id="KW-1185">Reference proteome</keyword>